<name>A0ABS0WU33_9FLAO</name>
<dbReference type="RefSeq" id="WP_198842159.1">
    <property type="nucleotide sequence ID" value="NZ_JAEHFJ010000007.1"/>
</dbReference>
<feature type="signal peptide" evidence="2">
    <location>
        <begin position="1"/>
        <end position="18"/>
    </location>
</feature>
<evidence type="ECO:0000259" key="3">
    <source>
        <dbReference type="Pfam" id="PF03795"/>
    </source>
</evidence>
<sequence length="150" mass="16794">MKTLLLIFTILIATSFYAQEDISSFDKKLAKELGADDYGMKRYVIAFLKKGPNRIKDSIKAADLQMAHMSNIKRLSREGKLAIAGPFLDDGELRGIYIFNVETVKEAKKLTETDPAIKAGSLVMELHPWYGSAALDLVGKYHPKITKIKM</sequence>
<evidence type="ECO:0000313" key="5">
    <source>
        <dbReference type="Proteomes" id="UP000623301"/>
    </source>
</evidence>
<dbReference type="InterPro" id="IPR011008">
    <property type="entry name" value="Dimeric_a/b-barrel"/>
</dbReference>
<keyword evidence="2" id="KW-0732">Signal</keyword>
<reference evidence="4 5" key="1">
    <citation type="submission" date="2020-12" db="EMBL/GenBank/DDBJ databases">
        <title>Aureibaculum luteum sp. nov. and Aureibaculum flavum sp. nov., novel members of the family Flavobacteriaceae isolated from Antarctic intertidal sediments.</title>
        <authorList>
            <person name="He X."/>
            <person name="Zhang X."/>
        </authorList>
    </citation>
    <scope>NUCLEOTIDE SEQUENCE [LARGE SCALE GENOMIC DNA]</scope>
    <source>
        <strain evidence="4 5">A20</strain>
    </source>
</reference>
<dbReference type="Gene3D" id="3.30.70.1060">
    <property type="entry name" value="Dimeric alpha+beta barrel"/>
    <property type="match status" value="1"/>
</dbReference>
<feature type="chain" id="PRO_5046423848" description="YCII-related domain-containing protein" evidence="2">
    <location>
        <begin position="19"/>
        <end position="150"/>
    </location>
</feature>
<dbReference type="Pfam" id="PF03795">
    <property type="entry name" value="YCII"/>
    <property type="match status" value="1"/>
</dbReference>
<dbReference type="InterPro" id="IPR005545">
    <property type="entry name" value="YCII"/>
</dbReference>
<dbReference type="Proteomes" id="UP000623301">
    <property type="component" value="Unassembled WGS sequence"/>
</dbReference>
<accession>A0ABS0WU33</accession>
<keyword evidence="5" id="KW-1185">Reference proteome</keyword>
<dbReference type="SUPFAM" id="SSF54909">
    <property type="entry name" value="Dimeric alpha+beta barrel"/>
    <property type="match status" value="1"/>
</dbReference>
<evidence type="ECO:0000313" key="4">
    <source>
        <dbReference type="EMBL" id="MBJ2175500.1"/>
    </source>
</evidence>
<comment type="similarity">
    <text evidence="1">Belongs to the YciI family.</text>
</comment>
<gene>
    <name evidence="4" type="ORF">JBL43_14710</name>
</gene>
<evidence type="ECO:0000256" key="2">
    <source>
        <dbReference type="SAM" id="SignalP"/>
    </source>
</evidence>
<organism evidence="4 5">
    <name type="scientific">Aureibaculum flavum</name>
    <dbReference type="NCBI Taxonomy" id="2795986"/>
    <lineage>
        <taxon>Bacteria</taxon>
        <taxon>Pseudomonadati</taxon>
        <taxon>Bacteroidota</taxon>
        <taxon>Flavobacteriia</taxon>
        <taxon>Flavobacteriales</taxon>
        <taxon>Flavobacteriaceae</taxon>
        <taxon>Aureibaculum</taxon>
    </lineage>
</organism>
<comment type="caution">
    <text evidence="4">The sequence shown here is derived from an EMBL/GenBank/DDBJ whole genome shotgun (WGS) entry which is preliminary data.</text>
</comment>
<protein>
    <recommendedName>
        <fullName evidence="3">YCII-related domain-containing protein</fullName>
    </recommendedName>
</protein>
<evidence type="ECO:0000256" key="1">
    <source>
        <dbReference type="ARBA" id="ARBA00007689"/>
    </source>
</evidence>
<feature type="domain" description="YCII-related" evidence="3">
    <location>
        <begin position="59"/>
        <end position="128"/>
    </location>
</feature>
<proteinExistence type="inferred from homology"/>
<dbReference type="EMBL" id="JAEHFJ010000007">
    <property type="protein sequence ID" value="MBJ2175500.1"/>
    <property type="molecule type" value="Genomic_DNA"/>
</dbReference>